<accession>A0A1M5TE21</accession>
<dbReference type="AlphaFoldDB" id="A0A1M5TE21"/>
<dbReference type="InterPro" id="IPR050678">
    <property type="entry name" value="DNA_Partitioning_ATPase"/>
</dbReference>
<comment type="subunit">
    <text evidence="3">Dimerizes in the presence of ATP but not ADP; ATP-binding is required for double-stranded (ds)DNA-binding. Interacts with DnaA.</text>
</comment>
<dbReference type="RefSeq" id="WP_073015884.1">
    <property type="nucleotide sequence ID" value="NZ_FQXU01000003.1"/>
</dbReference>
<dbReference type="PANTHER" id="PTHR13696">
    <property type="entry name" value="P-LOOP CONTAINING NUCLEOSIDE TRIPHOSPHATE HYDROLASE"/>
    <property type="match status" value="1"/>
</dbReference>
<reference evidence="6 7" key="1">
    <citation type="submission" date="2016-11" db="EMBL/GenBank/DDBJ databases">
        <authorList>
            <person name="Jaros S."/>
            <person name="Januszkiewicz K."/>
            <person name="Wedrychowicz H."/>
        </authorList>
    </citation>
    <scope>NUCLEOTIDE SEQUENCE [LARGE SCALE GENOMIC DNA]</scope>
    <source>
        <strain evidence="6 7">DSM 6191</strain>
    </source>
</reference>
<evidence type="ECO:0000313" key="6">
    <source>
        <dbReference type="EMBL" id="SHH48946.1"/>
    </source>
</evidence>
<dbReference type="SUPFAM" id="SSF52540">
    <property type="entry name" value="P-loop containing nucleoside triphosphate hydrolases"/>
    <property type="match status" value="1"/>
</dbReference>
<evidence type="ECO:0000256" key="3">
    <source>
        <dbReference type="ARBA" id="ARBA00062323"/>
    </source>
</evidence>
<protein>
    <recommendedName>
        <fullName evidence="4">Sporulation initiation inhibitor protein Soj</fullName>
    </recommendedName>
</protein>
<dbReference type="Gene3D" id="3.40.50.300">
    <property type="entry name" value="P-loop containing nucleotide triphosphate hydrolases"/>
    <property type="match status" value="1"/>
</dbReference>
<organism evidence="6 7">
    <name type="scientific">Clostridium intestinale DSM 6191</name>
    <dbReference type="NCBI Taxonomy" id="1121320"/>
    <lineage>
        <taxon>Bacteria</taxon>
        <taxon>Bacillati</taxon>
        <taxon>Bacillota</taxon>
        <taxon>Clostridia</taxon>
        <taxon>Eubacteriales</taxon>
        <taxon>Clostridiaceae</taxon>
        <taxon>Clostridium</taxon>
    </lineage>
</organism>
<dbReference type="EMBL" id="FQXU01000003">
    <property type="protein sequence ID" value="SHH48946.1"/>
    <property type="molecule type" value="Genomic_DNA"/>
</dbReference>
<dbReference type="Pfam" id="PF13614">
    <property type="entry name" value="AAA_31"/>
    <property type="match status" value="1"/>
</dbReference>
<dbReference type="InterPro" id="IPR025669">
    <property type="entry name" value="AAA_dom"/>
</dbReference>
<dbReference type="InterPro" id="IPR027417">
    <property type="entry name" value="P-loop_NTPase"/>
</dbReference>
<comment type="catalytic activity">
    <reaction evidence="2">
        <text>ATP + H2O = ADP + phosphate + H(+)</text>
        <dbReference type="Rhea" id="RHEA:13065"/>
        <dbReference type="ChEBI" id="CHEBI:15377"/>
        <dbReference type="ChEBI" id="CHEBI:15378"/>
        <dbReference type="ChEBI" id="CHEBI:30616"/>
        <dbReference type="ChEBI" id="CHEBI:43474"/>
        <dbReference type="ChEBI" id="CHEBI:456216"/>
    </reaction>
</comment>
<proteinExistence type="inferred from homology"/>
<sequence>MGTRVISFLNIKGGVGKTISTTNIGAALDKMGYSVLIIDIDPQSNATKYLSSYKEDDLSSYELLKGETGIYIKATKYNALQIVPGNIKLIMAENEIMLDTRKARETRLKKWIDSLDHEFDFILIDCPPSLNILTTNALVASTEVLVPIKIDKFALDGFEYLMSAIEETREEFNPHLNLLGAFITMDKSTTINRDIKAELDQILGDKFLKQTIRENVAVTKSTFHETPVIYHDPKSNSAKDYIKLTEEIVNVLTRVI</sequence>
<gene>
    <name evidence="6" type="ORF">SAMN02745941_00183</name>
</gene>
<dbReference type="PANTHER" id="PTHR13696:SF52">
    <property type="entry name" value="PARA FAMILY PROTEIN CT_582"/>
    <property type="match status" value="1"/>
</dbReference>
<name>A0A1M5TE21_9CLOT</name>
<feature type="domain" description="AAA" evidence="5">
    <location>
        <begin position="4"/>
        <end position="177"/>
    </location>
</feature>
<evidence type="ECO:0000256" key="1">
    <source>
        <dbReference type="ARBA" id="ARBA00006976"/>
    </source>
</evidence>
<evidence type="ECO:0000256" key="4">
    <source>
        <dbReference type="ARBA" id="ARBA00071824"/>
    </source>
</evidence>
<evidence type="ECO:0000259" key="5">
    <source>
        <dbReference type="Pfam" id="PF13614"/>
    </source>
</evidence>
<evidence type="ECO:0000256" key="2">
    <source>
        <dbReference type="ARBA" id="ARBA00049360"/>
    </source>
</evidence>
<dbReference type="CDD" id="cd02042">
    <property type="entry name" value="ParAB_family"/>
    <property type="match status" value="1"/>
</dbReference>
<dbReference type="Proteomes" id="UP000184241">
    <property type="component" value="Unassembled WGS sequence"/>
</dbReference>
<dbReference type="FunFam" id="3.40.50.300:FF:000285">
    <property type="entry name" value="Sporulation initiation inhibitor Soj"/>
    <property type="match status" value="1"/>
</dbReference>
<evidence type="ECO:0000313" key="7">
    <source>
        <dbReference type="Proteomes" id="UP000184241"/>
    </source>
</evidence>
<comment type="similarity">
    <text evidence="1">Belongs to the ParA family.</text>
</comment>